<sequence>MKKIILILSVVLVTIGLTACGKSDNTSISKEVFDGEIKNNALAINSTQSMAVVGKSESNKLSVFDLQLNKKIKELDQFVTPRNIAFSKDGKSFFVSDSSLGNIQEIDIETFKTKKIYKLKKGVFGFTLTNDGKKLLANNQYENTVTILDLSSGNQTIIEGFDGPRQGILIDSVDQLAYVTNFKSDDVKVLELKTQKIIKTLKNIPSVRAISLNEKNNTLYGASSSENSINLVDTQTGELIKKIPVGQEPYGCKLSKEENILLTGEKESNQVSVIDTNRNEVIRTITGLQSPRQAIVFSHILGQAFVLNNDLSLAVIDYYKGEVIRTIK</sequence>
<dbReference type="OrthoDB" id="9772811at2"/>
<dbReference type="Proteomes" id="UP000182152">
    <property type="component" value="Unassembled WGS sequence"/>
</dbReference>
<dbReference type="InterPro" id="IPR011045">
    <property type="entry name" value="N2O_reductase_N"/>
</dbReference>
<name>A0A1L8WQJ8_9ENTE</name>
<proteinExistence type="predicted"/>
<dbReference type="PROSITE" id="PS51257">
    <property type="entry name" value="PROKAR_LIPOPROTEIN"/>
    <property type="match status" value="1"/>
</dbReference>
<evidence type="ECO:0008006" key="4">
    <source>
        <dbReference type="Google" id="ProtNLM"/>
    </source>
</evidence>
<dbReference type="Gene3D" id="2.130.10.10">
    <property type="entry name" value="YVTN repeat-like/Quinoprotein amine dehydrogenase"/>
    <property type="match status" value="2"/>
</dbReference>
<dbReference type="PANTHER" id="PTHR47197">
    <property type="entry name" value="PROTEIN NIRF"/>
    <property type="match status" value="1"/>
</dbReference>
<gene>
    <name evidence="2" type="ORF">RV14_GL001648</name>
</gene>
<keyword evidence="3" id="KW-1185">Reference proteome</keyword>
<dbReference type="EMBL" id="JXLB01000004">
    <property type="protein sequence ID" value="OJG83290.1"/>
    <property type="molecule type" value="Genomic_DNA"/>
</dbReference>
<feature type="chain" id="PRO_5038487421" description="Lipoprotein" evidence="1">
    <location>
        <begin position="20"/>
        <end position="328"/>
    </location>
</feature>
<accession>A0A1L8WQJ8</accession>
<reference evidence="2 3" key="1">
    <citation type="submission" date="2014-12" db="EMBL/GenBank/DDBJ databases">
        <title>Draft genome sequences of 29 type strains of Enterococci.</title>
        <authorList>
            <person name="Zhong Z."/>
            <person name="Sun Z."/>
            <person name="Liu W."/>
            <person name="Zhang W."/>
            <person name="Zhang H."/>
        </authorList>
    </citation>
    <scope>NUCLEOTIDE SEQUENCE [LARGE SCALE GENOMIC DNA]</scope>
    <source>
        <strain evidence="2 3">DSM 15687</strain>
    </source>
</reference>
<dbReference type="PANTHER" id="PTHR47197:SF3">
    <property type="entry name" value="DIHYDRO-HEME D1 DEHYDROGENASE"/>
    <property type="match status" value="1"/>
</dbReference>
<dbReference type="SUPFAM" id="SSF50974">
    <property type="entry name" value="Nitrous oxide reductase, N-terminal domain"/>
    <property type="match status" value="1"/>
</dbReference>
<organism evidence="2 3">
    <name type="scientific">Enterococcus ratti</name>
    <dbReference type="NCBI Taxonomy" id="150033"/>
    <lineage>
        <taxon>Bacteria</taxon>
        <taxon>Bacillati</taxon>
        <taxon>Bacillota</taxon>
        <taxon>Bacilli</taxon>
        <taxon>Lactobacillales</taxon>
        <taxon>Enterococcaceae</taxon>
        <taxon>Enterococcus</taxon>
    </lineage>
</organism>
<dbReference type="RefSeq" id="WP_071854773.1">
    <property type="nucleotide sequence ID" value="NZ_JBCLRY010000005.1"/>
</dbReference>
<dbReference type="InterPro" id="IPR015943">
    <property type="entry name" value="WD40/YVTN_repeat-like_dom_sf"/>
</dbReference>
<protein>
    <recommendedName>
        <fullName evidence="4">Lipoprotein</fullName>
    </recommendedName>
</protein>
<keyword evidence="1" id="KW-0732">Signal</keyword>
<dbReference type="AlphaFoldDB" id="A0A1L8WQJ8"/>
<dbReference type="STRING" id="150033.RV14_GL001648"/>
<dbReference type="InterPro" id="IPR011964">
    <property type="entry name" value="YVTN_b-propeller_repeat"/>
</dbReference>
<evidence type="ECO:0000256" key="1">
    <source>
        <dbReference type="SAM" id="SignalP"/>
    </source>
</evidence>
<evidence type="ECO:0000313" key="2">
    <source>
        <dbReference type="EMBL" id="OJG83290.1"/>
    </source>
</evidence>
<evidence type="ECO:0000313" key="3">
    <source>
        <dbReference type="Proteomes" id="UP000182152"/>
    </source>
</evidence>
<feature type="signal peptide" evidence="1">
    <location>
        <begin position="1"/>
        <end position="19"/>
    </location>
</feature>
<dbReference type="InterPro" id="IPR051200">
    <property type="entry name" value="Host-pathogen_enzymatic-act"/>
</dbReference>
<comment type="caution">
    <text evidence="2">The sequence shown here is derived from an EMBL/GenBank/DDBJ whole genome shotgun (WGS) entry which is preliminary data.</text>
</comment>
<dbReference type="NCBIfam" id="TIGR02276">
    <property type="entry name" value="beta_rpt_yvtn"/>
    <property type="match status" value="1"/>
</dbReference>